<evidence type="ECO:0000256" key="6">
    <source>
        <dbReference type="ARBA" id="ARBA00022741"/>
    </source>
</evidence>
<comment type="catalytic activity">
    <reaction evidence="18">
        <text>chloride(out) + Na(+)(out) = chloride(in) + Na(+)(in)</text>
        <dbReference type="Rhea" id="RHEA:73887"/>
        <dbReference type="ChEBI" id="CHEBI:17996"/>
        <dbReference type="ChEBI" id="CHEBI:29101"/>
    </reaction>
</comment>
<dbReference type="Pfam" id="PF00324">
    <property type="entry name" value="AA_permease"/>
    <property type="match status" value="3"/>
</dbReference>
<evidence type="ECO:0000256" key="13">
    <source>
        <dbReference type="ARBA" id="ARBA00023136"/>
    </source>
</evidence>
<feature type="transmembrane region" description="Helical" evidence="25">
    <location>
        <begin position="1449"/>
        <end position="1473"/>
    </location>
</feature>
<comment type="subcellular location">
    <subcellularLocation>
        <location evidence="1">Apical cell membrane</location>
        <topology evidence="1">Multi-pass membrane protein</topology>
    </subcellularLocation>
</comment>
<feature type="transmembrane region" description="Helical" evidence="25">
    <location>
        <begin position="1485"/>
        <end position="1503"/>
    </location>
</feature>
<feature type="transmembrane region" description="Helical" evidence="25">
    <location>
        <begin position="2541"/>
        <end position="2565"/>
    </location>
</feature>
<evidence type="ECO:0000256" key="21">
    <source>
        <dbReference type="ARBA" id="ARBA00073714"/>
    </source>
</evidence>
<feature type="transmembrane region" description="Helical" evidence="25">
    <location>
        <begin position="187"/>
        <end position="208"/>
    </location>
</feature>
<evidence type="ECO:0000256" key="23">
    <source>
        <dbReference type="ARBA" id="ARBA00077939"/>
    </source>
</evidence>
<comment type="caution">
    <text evidence="28">The sequence shown here is derived from an EMBL/GenBank/DDBJ whole genome shotgun (WGS) entry which is preliminary data.</text>
</comment>
<dbReference type="NCBIfam" id="TIGR00930">
    <property type="entry name" value="2a30"/>
    <property type="match status" value="1"/>
</dbReference>
<feature type="domain" description="SLC12A transporter C-terminal" evidence="27">
    <location>
        <begin position="661"/>
        <end position="1014"/>
    </location>
</feature>
<keyword evidence="9" id="KW-0769">Symport</keyword>
<dbReference type="FunFam" id="1.20.1740.10:FF:000022">
    <property type="entry name" value="Bumetanide-sensitive na-k-cl cotransport protein"/>
    <property type="match status" value="2"/>
</dbReference>
<feature type="transmembrane region" description="Helical" evidence="25">
    <location>
        <begin position="572"/>
        <end position="590"/>
    </location>
</feature>
<dbReference type="InterPro" id="IPR004842">
    <property type="entry name" value="SLC12A_fam"/>
</dbReference>
<evidence type="ECO:0000256" key="4">
    <source>
        <dbReference type="ARBA" id="ARBA00022553"/>
    </source>
</evidence>
<dbReference type="GO" id="GO:0016324">
    <property type="term" value="C:apical plasma membrane"/>
    <property type="evidence" value="ECO:0007669"/>
    <property type="project" value="UniProtKB-SubCell"/>
</dbReference>
<evidence type="ECO:0000256" key="24">
    <source>
        <dbReference type="SAM" id="MobiDB-lite"/>
    </source>
</evidence>
<feature type="domain" description="SLC12A transporter C-terminal" evidence="27">
    <location>
        <begin position="1574"/>
        <end position="1967"/>
    </location>
</feature>
<feature type="region of interest" description="Disordered" evidence="24">
    <location>
        <begin position="1750"/>
        <end position="1770"/>
    </location>
</feature>
<feature type="compositionally biased region" description="Basic residues" evidence="24">
    <location>
        <begin position="2877"/>
        <end position="2887"/>
    </location>
</feature>
<keyword evidence="6" id="KW-0547">Nucleotide-binding</keyword>
<feature type="transmembrane region" description="Helical" evidence="25">
    <location>
        <begin position="1308"/>
        <end position="1330"/>
    </location>
</feature>
<dbReference type="GO" id="GO:0008511">
    <property type="term" value="F:sodium:potassium:chloride symporter activity"/>
    <property type="evidence" value="ECO:0007669"/>
    <property type="project" value="TreeGrafter"/>
</dbReference>
<feature type="transmembrane region" description="Helical" evidence="25">
    <location>
        <begin position="2278"/>
        <end position="2299"/>
    </location>
</feature>
<dbReference type="PANTHER" id="PTHR11827">
    <property type="entry name" value="SOLUTE CARRIER FAMILY 12, CATION COTRANSPORTERS"/>
    <property type="match status" value="1"/>
</dbReference>
<dbReference type="GO" id="GO:0006884">
    <property type="term" value="P:cell volume homeostasis"/>
    <property type="evidence" value="ECO:0007669"/>
    <property type="project" value="TreeGrafter"/>
</dbReference>
<proteinExistence type="predicted"/>
<keyword evidence="11" id="KW-0915">Sodium</keyword>
<evidence type="ECO:0000256" key="20">
    <source>
        <dbReference type="ARBA" id="ARBA00063035"/>
    </source>
</evidence>
<evidence type="ECO:0000256" key="1">
    <source>
        <dbReference type="ARBA" id="ARBA00004424"/>
    </source>
</evidence>
<feature type="domain" description="Amino acid permease/ SLC12A" evidence="26">
    <location>
        <begin position="1103"/>
        <end position="1565"/>
    </location>
</feature>
<gene>
    <name evidence="28" type="ORF">DGAL_LOCUS15939</name>
</gene>
<reference evidence="28" key="1">
    <citation type="submission" date="2021-11" db="EMBL/GenBank/DDBJ databases">
        <authorList>
            <person name="Schell T."/>
        </authorList>
    </citation>
    <scope>NUCLEOTIDE SEQUENCE</scope>
    <source>
        <strain evidence="28">M5</strain>
    </source>
</reference>
<feature type="domain" description="Amino acid permease/ SLC12A" evidence="26">
    <location>
        <begin position="155"/>
        <end position="652"/>
    </location>
</feature>
<keyword evidence="2" id="KW-0813">Transport</keyword>
<keyword evidence="13 25" id="KW-0472">Membrane</keyword>
<keyword evidence="29" id="KW-1185">Reference proteome</keyword>
<feature type="region of interest" description="Disordered" evidence="24">
    <location>
        <begin position="2810"/>
        <end position="2842"/>
    </location>
</feature>
<feature type="transmembrane region" description="Helical" evidence="25">
    <location>
        <begin position="276"/>
        <end position="297"/>
    </location>
</feature>
<keyword evidence="4" id="KW-0597">Phosphoprotein</keyword>
<feature type="region of interest" description="Disordered" evidence="24">
    <location>
        <begin position="837"/>
        <end position="856"/>
    </location>
</feature>
<evidence type="ECO:0000256" key="18">
    <source>
        <dbReference type="ARBA" id="ARBA00050884"/>
    </source>
</evidence>
<evidence type="ECO:0000259" key="26">
    <source>
        <dbReference type="Pfam" id="PF00324"/>
    </source>
</evidence>
<dbReference type="InterPro" id="IPR004841">
    <property type="entry name" value="AA-permease/SLC12A_dom"/>
</dbReference>
<evidence type="ECO:0000256" key="3">
    <source>
        <dbReference type="ARBA" id="ARBA00022475"/>
    </source>
</evidence>
<dbReference type="OrthoDB" id="2020542at2759"/>
<feature type="transmembrane region" description="Helical" evidence="25">
    <location>
        <begin position="1104"/>
        <end position="1123"/>
    </location>
</feature>
<feature type="transmembrane region" description="Helical" evidence="25">
    <location>
        <begin position="1342"/>
        <end position="1369"/>
    </location>
</feature>
<keyword evidence="17" id="KW-0868">Chloride</keyword>
<evidence type="ECO:0000256" key="8">
    <source>
        <dbReference type="ARBA" id="ARBA00022843"/>
    </source>
</evidence>
<evidence type="ECO:0000256" key="14">
    <source>
        <dbReference type="ARBA" id="ARBA00023157"/>
    </source>
</evidence>
<feature type="transmembrane region" description="Helical" evidence="25">
    <location>
        <begin position="1177"/>
        <end position="1204"/>
    </location>
</feature>
<feature type="transmembrane region" description="Helical" evidence="25">
    <location>
        <begin position="1135"/>
        <end position="1156"/>
    </location>
</feature>
<dbReference type="GO" id="GO:0055075">
    <property type="term" value="P:potassium ion homeostasis"/>
    <property type="evidence" value="ECO:0007669"/>
    <property type="project" value="TreeGrafter"/>
</dbReference>
<feature type="transmembrane region" description="Helical" evidence="25">
    <location>
        <begin position="452"/>
        <end position="472"/>
    </location>
</feature>
<keyword evidence="10 25" id="KW-1133">Transmembrane helix</keyword>
<feature type="transmembrane region" description="Helical" evidence="25">
    <location>
        <begin position="2518"/>
        <end position="2535"/>
    </location>
</feature>
<dbReference type="GO" id="GO:0005524">
    <property type="term" value="F:ATP binding"/>
    <property type="evidence" value="ECO:0007669"/>
    <property type="project" value="UniProtKB-KW"/>
</dbReference>
<comment type="function">
    <text evidence="19">Electroneutral sodium and chloride ion cotransporter, which acts as a key mediator of sodium and chloride reabsorption in kidney distal convoluted tubules. Also acts as a receptor for the pro-inflammatory cytokine IL18, thereby contributing to IL18-induced cytokine production, including IFNG, IL6, IL18 and CCL2. May act either independently of IL18R1, or in a complex with IL18R1.</text>
</comment>
<feature type="domain" description="SLC12A transporter C-terminal" evidence="27">
    <location>
        <begin position="2668"/>
        <end position="3093"/>
    </location>
</feature>
<evidence type="ECO:0000256" key="10">
    <source>
        <dbReference type="ARBA" id="ARBA00022989"/>
    </source>
</evidence>
<dbReference type="FunFam" id="1.20.1740.10:FF:000018">
    <property type="entry name" value="solute carrier family 12 member 3 isoform X2"/>
    <property type="match status" value="1"/>
</dbReference>
<evidence type="ECO:0000256" key="25">
    <source>
        <dbReference type="SAM" id="Phobius"/>
    </source>
</evidence>
<keyword evidence="5 25" id="KW-0812">Transmembrane</keyword>
<organism evidence="28 29">
    <name type="scientific">Daphnia galeata</name>
    <dbReference type="NCBI Taxonomy" id="27404"/>
    <lineage>
        <taxon>Eukaryota</taxon>
        <taxon>Metazoa</taxon>
        <taxon>Ecdysozoa</taxon>
        <taxon>Arthropoda</taxon>
        <taxon>Crustacea</taxon>
        <taxon>Branchiopoda</taxon>
        <taxon>Diplostraca</taxon>
        <taxon>Cladocera</taxon>
        <taxon>Anomopoda</taxon>
        <taxon>Daphniidae</taxon>
        <taxon>Daphnia</taxon>
    </lineage>
</organism>
<dbReference type="PANTHER" id="PTHR11827:SF103">
    <property type="entry name" value="SODIUM CHLORIDE COTRANSPORTER 69, ISOFORM E"/>
    <property type="match status" value="1"/>
</dbReference>
<feature type="transmembrane region" description="Helical" evidence="25">
    <location>
        <begin position="514"/>
        <end position="531"/>
    </location>
</feature>
<dbReference type="GO" id="GO:0055064">
    <property type="term" value="P:chloride ion homeostasis"/>
    <property type="evidence" value="ECO:0007669"/>
    <property type="project" value="TreeGrafter"/>
</dbReference>
<keyword evidence="15" id="KW-0325">Glycoprotein</keyword>
<feature type="region of interest" description="Disordered" evidence="24">
    <location>
        <begin position="2877"/>
        <end position="2898"/>
    </location>
</feature>
<evidence type="ECO:0000256" key="7">
    <source>
        <dbReference type="ARBA" id="ARBA00022840"/>
    </source>
</evidence>
<feature type="transmembrane region" description="Helical" evidence="25">
    <location>
        <begin position="596"/>
        <end position="613"/>
    </location>
</feature>
<evidence type="ECO:0000256" key="19">
    <source>
        <dbReference type="ARBA" id="ARBA00056815"/>
    </source>
</evidence>
<evidence type="ECO:0000313" key="29">
    <source>
        <dbReference type="Proteomes" id="UP000789390"/>
    </source>
</evidence>
<dbReference type="EMBL" id="CAKKLH010000324">
    <property type="protein sequence ID" value="CAH0112227.1"/>
    <property type="molecule type" value="Genomic_DNA"/>
</dbReference>
<keyword evidence="14" id="KW-1015">Disulfide bond</keyword>
<evidence type="ECO:0000256" key="16">
    <source>
        <dbReference type="ARBA" id="ARBA00023201"/>
    </source>
</evidence>
<feature type="transmembrane region" description="Helical" evidence="25">
    <location>
        <begin position="304"/>
        <end position="322"/>
    </location>
</feature>
<keyword evidence="3" id="KW-1003">Cell membrane</keyword>
<dbReference type="GO" id="GO:1990573">
    <property type="term" value="P:potassium ion import across plasma membrane"/>
    <property type="evidence" value="ECO:0007669"/>
    <property type="project" value="TreeGrafter"/>
</dbReference>
<comment type="subunit">
    <text evidence="20">Homodimer; adopts a domain-swap conformation at the scissor helices connecting the transmembrane domain and C-terminal domain. Interacts with KLHL3. Interacts with IL18R1; this interaction is increased by IL18 treatment.</text>
</comment>
<accession>A0A8J2WP85</accession>
<dbReference type="InterPro" id="IPR018491">
    <property type="entry name" value="SLC12_C"/>
</dbReference>
<keyword evidence="7" id="KW-0067">ATP-binding</keyword>
<feature type="transmembrane region" description="Helical" evidence="25">
    <location>
        <begin position="394"/>
        <end position="417"/>
    </location>
</feature>
<evidence type="ECO:0000256" key="17">
    <source>
        <dbReference type="ARBA" id="ARBA00023214"/>
    </source>
</evidence>
<feature type="transmembrane region" description="Helical" evidence="25">
    <location>
        <begin position="1375"/>
        <end position="1404"/>
    </location>
</feature>
<feature type="transmembrane region" description="Helical" evidence="25">
    <location>
        <begin position="2398"/>
        <end position="2420"/>
    </location>
</feature>
<feature type="transmembrane region" description="Helical" evidence="25">
    <location>
        <begin position="360"/>
        <end position="382"/>
    </location>
</feature>
<feature type="transmembrane region" description="Helical" evidence="25">
    <location>
        <begin position="1224"/>
        <end position="1245"/>
    </location>
</feature>
<evidence type="ECO:0000256" key="11">
    <source>
        <dbReference type="ARBA" id="ARBA00023053"/>
    </source>
</evidence>
<dbReference type="Gene3D" id="1.20.1740.10">
    <property type="entry name" value="Amino acid/polyamine transporter I"/>
    <property type="match status" value="3"/>
</dbReference>
<evidence type="ECO:0000256" key="9">
    <source>
        <dbReference type="ARBA" id="ARBA00022847"/>
    </source>
</evidence>
<evidence type="ECO:0000313" key="28">
    <source>
        <dbReference type="EMBL" id="CAH0112227.1"/>
    </source>
</evidence>
<feature type="transmembrane region" description="Helical" evidence="25">
    <location>
        <begin position="2164"/>
        <end position="2182"/>
    </location>
</feature>
<feature type="domain" description="Amino acid permease/ SLC12A" evidence="26">
    <location>
        <begin position="2157"/>
        <end position="2659"/>
    </location>
</feature>
<evidence type="ECO:0000256" key="12">
    <source>
        <dbReference type="ARBA" id="ARBA00023065"/>
    </source>
</evidence>
<feature type="transmembrane region" description="Helical" evidence="25">
    <location>
        <begin position="1425"/>
        <end position="1443"/>
    </location>
</feature>
<feature type="transmembrane region" description="Helical" evidence="25">
    <location>
        <begin position="1252"/>
        <end position="1270"/>
    </location>
</feature>
<keyword evidence="16" id="KW-0739">Sodium transport</keyword>
<sequence length="3093" mass="342513">MSQLRIRGHFQKLRKMDNEAFEISVSKSSLEERRKSSLRKMSNENHRRITLATITSGVVMDNRANDQTNENEPAKMGKLSAAMAFTTNLDRKISRDAAPHIDNYRTGYKTQHSLTRPTLPELYNPTGNTKDPVEKKVDVVHQDYSNRDKFGWIEGVLIRNMMTIWGVMLFLRLSWVVGQAGIGETLIIIAISTFITLVTALSMSAISTNGEIGGGGTYFVMSRVLGPEFGGSIGIIFAIANAINCSLNVVGFAQAVQDMMLEYGGVIIVDGANNDIRIIGTITLIFICVICGLGAKYEAKMKDIMLIIVLASLTNFLTGSIMGPASETEEARGFIGYSIDLLNENWKPSYTITSGQMQNFISVFSVYFPASIGILAGANVSGDLRDPNKAIPKGTILAIIICSISYAGVAIICAATVTRAATGFVGDLQNGTHLNCNETIECNYGLYYDYQAMALVSAFAPLNYVGCFAATLSSALSDFVSCPALLEVIAADKLYPYWMVGFLGKGYGKSKQPLRAFAFTFILAFAFVLIAELDMIALLISNFFLATFALMNFSTFHVSLIKPIGWRPTFKYYNTWLSLLTGILSIASMILISLPIAMITIAIVLFFYLVVLYRKVNWGSSTQAQTYRAALSSIQQLVHIEEHVKNYRPQILVLTGLPNTRPALVDFAYLICKNNSLMICGNIVEERLTFEMRSNLQQKAYRYLRFTNIKGFCSVADKSNLHTGVAAMLGLSGVGKVKPNILMMGYKNDWLTCDRKSLDEYVLTIHTGFEMNVSVAILRLKDGLDYSGIIADIDDLILNKAPTIKTNENPTVPDSKLTTADEPTVSTTVQIEIRPVKKGGAKEDKKKKKSEQKIALRDTAGNPLPKSVLNRIILFQRKQKKDTVDIWWLSDDGGLTLLLPVIINRRSNWSETKLRIFCTASGVHELENEQKGMAILLSKFRIDYSDLVIITDVDEAPKSKTKNWFDGIIRPFLQPGTNGPHITEGELEAYQYKTDRYLRLRELLLDHSSDSNLVQNNEHGPAKLSTSSAAMTFTTNPDRKISRDAAPHIDNYRTGYNTQHSLTRPTLPELYNPTGNTKDPVEKQTDVVHQEYSNRDKFGWIEGVLIRNMMSIWGVMLFLRLSWVVGQAGIGETLIIIAISTFITLVTALSMSAISTNGEIGGGGTYFVMSRILGPEFGGSIGIIFAIANAMDCSLNVVGFAQAVQDMMLEYGGVIIVDGANNDIRIIGTITLLFICAICGLGAKYETKMKDIMFIIMLASLTNFLTGSIMGPSSETEEARGFIGYSIDLLNENWKPSYTITSGQMQNFISVFSVYFPASIGILAGANVSGDLRDPNKAIPKGTILAIIICSISYAGVAIICAATAMALVSAFAPLNYVGCFAATLSSALSDFVSCPALLEVIAADKLYPYWMVGFLGKGYGKSKQPLRAFAFTFVLALAFVLIAELDMIALLISNFFLATFALMNFSTFHVSLIKPIGWRPTFKYYNTWLSLLTGILSIASMILISLPIAMITIAIVLFFYLVVLYRKVNWGSSTQAQTYRAALSSIQQLVHIEEHVKNYRPQILVLTGLPNTRPALVDFAYLICKNNSLMICGNIVEERLTFEMRSNLQQKAYRYLRFTNIKGFCSVADKSNLHTGVAAMLGLSGVGKVKPNILMMGYKNDWLICDRKSLDEYVLTIHTGFEMNVSVAILRLKDGLDYSGIIADIDDLILNKAPTKKTNENPTVPDSKLTTADEPTVSTTVQIEIRPVKKGGAKEDKKKKKSEQKIALRDTAGNPLPKSVLNRIILFQRKQKKDTVDIWWLSDDGGLTLLLPVIINRRSNWSETKLRIFCTASGVHELENEQKGMAILLSKFRIDYSDLVIITDVDEAPKSKTKNWFDGIIRPFLQPGTNGPHITEGELEAYQYKTDRYLRLRELLLDHSSDSNLVVMTLPIPRKGAFSAPLYMAWLEALTANMPPFMLVRGNQSSQVIEQEMDNPAFENAAESGGSSLEKKYTAIEVIDPQRNTARVRKLPPKINMASYRTSQTDILPTLHEISSLTEDKESGHVNNANSLEVAAAGPPTLIQKGRASAASFRQLVRNMSRDVIPTIDNYRTTYQQRCASARPSLHELCSPTTPVVNEELHNFDEIEIEDEGLKLPEEIATENVGETVKFGWIEGVLIRNMMSIWGVMLFLRLSWVVAQAGIGETLIIIAISTFITLVTALSMSAISTNGEIGGGGTYFVMSRVLGPEFGGSIGIIFIIANAMDCALNTVGFAQTVLDMMKTYGGMVIVDGGYNDIRIIGTIAIFFICTVCGLGSYYETKMKNFMLLIMLISLSNFVAGSIMGPENELEQAQGLIGYSVELLKENWNSNYFVTDGQMQNFISVFSVYFPASIGILAGANVSGDLKNPNSAIPKGTIWSIIYCSLTYAGVAIICGVTVVRQATGRVADLANGTYLSCTPLTNGSNCNYGLNYDYQAMSLVSAFAPLNYLGCISATLSTAISDFVSCPALLEVIAADNLYPYWMIGFMGKGYGKSKQPLRAIVFTFFLALAFILIAKLDTIALLISDFFLATFALMNFSTFHISLVKPIGWRPTFKYYNTWLSLLTGILSIASMILISLPIAMITIAIVLFFYLLVLYRKPEVNWGSSTQAQTYRAALSSIQQLVHIEEHVKNYRPQILVLTGLPNTRPALVDFAYLICKNNSLMVCGNIVEERLTFDKRSKLQQKAYRYLRFTNIKGFCSVADNSNLHTGVAAMLGLSGVGKVRPNILMMGYKNDWLTSNEKSLDEYVLTINTGFEMNVGVAILRLKEGLDCSDILADIDQVILNKSSGEASDSLTGSLSPNHETSFMNNNSNNEQLTPTDTSVSSMQASISFSESMDESIAQDEGNRTIVLGVTKNKKSKKKKKQASTFRDPRGNELPKSVMNKIILFQKKQKKDTIDVWWLSDDGGLTLLLPVLINSRSNWSETKLRIFCTASGVHELEKEHKGMMVLLSKFRIDYSDLVIISYINAAPKNKTKQWFDELIRPFRHPGGLHIKERELETFQYRTDRYLRLRELLQDHSSDSNLVVMTLPMLRKGDFSAPLYMAWLEALTANMPPFLLVRGNQTSVLTFYS</sequence>
<dbReference type="GO" id="GO:0055078">
    <property type="term" value="P:sodium ion homeostasis"/>
    <property type="evidence" value="ECO:0007669"/>
    <property type="project" value="TreeGrafter"/>
</dbReference>
<dbReference type="Proteomes" id="UP000789390">
    <property type="component" value="Unassembled WGS sequence"/>
</dbReference>
<dbReference type="Pfam" id="PF03522">
    <property type="entry name" value="SLC12"/>
    <property type="match status" value="3"/>
</dbReference>
<feature type="transmembrane region" description="Helical" evidence="25">
    <location>
        <begin position="156"/>
        <end position="175"/>
    </location>
</feature>
<evidence type="ECO:0000256" key="5">
    <source>
        <dbReference type="ARBA" id="ARBA00022692"/>
    </source>
</evidence>
<evidence type="ECO:0000256" key="22">
    <source>
        <dbReference type="ARBA" id="ARBA00076232"/>
    </source>
</evidence>
<keyword evidence="12" id="KW-0406">Ion transport</keyword>
<feature type="transmembrane region" description="Helical" evidence="25">
    <location>
        <begin position="537"/>
        <end position="560"/>
    </location>
</feature>
<feature type="transmembrane region" description="Helical" evidence="25">
    <location>
        <begin position="2188"/>
        <end position="2210"/>
    </location>
</feature>
<feature type="transmembrane region" description="Helical" evidence="25">
    <location>
        <begin position="229"/>
        <end position="256"/>
    </location>
</feature>
<evidence type="ECO:0000256" key="2">
    <source>
        <dbReference type="ARBA" id="ARBA00022448"/>
    </source>
</evidence>
<name>A0A8J2WP85_9CRUS</name>
<keyword evidence="8" id="KW-0832">Ubl conjugation</keyword>
<evidence type="ECO:0000256" key="15">
    <source>
        <dbReference type="ARBA" id="ARBA00023180"/>
    </source>
</evidence>
<protein>
    <recommendedName>
        <fullName evidence="21">Solute carrier family 12 member 3</fullName>
    </recommendedName>
    <alternativeName>
        <fullName evidence="22">Na-Cl symporter</fullName>
    </alternativeName>
    <alternativeName>
        <fullName evidence="23">Thiazide-sensitive sodium-chloride cotransporter</fullName>
    </alternativeName>
</protein>
<evidence type="ECO:0000259" key="27">
    <source>
        <dbReference type="Pfam" id="PF03522"/>
    </source>
</evidence>